<sequence length="414" mass="44525">MSVAAFAQHEPQGNPLPYAATTAQSMSTSETDATTNKSPDELSGIQLLYTLSKEIEQDSVEIQQLLSFLEQADGDCPFEAKEALALAIHHMDLHLVDIPGLFLWVSRTLGEMDANTLPAPLEECHSCLCTMLSREETKMKAVAAVCSSSHLKNITPRQTTSLLQHFIGKALKTYSKVYTGEREVRSPTVGSGGPRTPSRQADEDMGVGMGDCAGAAAAAASGASRGTPTPERVALRKRKPNPFTTGPQASYLVGKSRLPPPDEEEDDEDFGDGDGEDVGEEDGSSGGKGQGAGVRKKKRGSPLTAQVGMAQTAVEAAGGFTGDALTGFEMTDEDLAKLHIGESGRAQLKSLISQKCRAQPELKARILELGQVKYARLHDLLKMARACNLWPEVLRLHHLHITRPKASVNRRMRP</sequence>
<organism evidence="2">
    <name type="scientific">Chromera velia CCMP2878</name>
    <dbReference type="NCBI Taxonomy" id="1169474"/>
    <lineage>
        <taxon>Eukaryota</taxon>
        <taxon>Sar</taxon>
        <taxon>Alveolata</taxon>
        <taxon>Colpodellida</taxon>
        <taxon>Chromeraceae</taxon>
        <taxon>Chromera</taxon>
    </lineage>
</organism>
<name>A0A0G4I3U9_9ALVE</name>
<proteinExistence type="predicted"/>
<dbReference type="VEuPathDB" id="CryptoDB:Cvel_10767"/>
<protein>
    <submittedName>
        <fullName evidence="2">Uncharacterized protein</fullName>
    </submittedName>
</protein>
<dbReference type="AlphaFoldDB" id="A0A0G4I3U9"/>
<gene>
    <name evidence="2" type="ORF">Cvel_10767</name>
</gene>
<evidence type="ECO:0000313" key="2">
    <source>
        <dbReference type="EMBL" id="CEM51655.1"/>
    </source>
</evidence>
<reference evidence="2" key="1">
    <citation type="submission" date="2014-11" db="EMBL/GenBank/DDBJ databases">
        <authorList>
            <person name="Otto D Thomas"/>
            <person name="Naeem Raeece"/>
        </authorList>
    </citation>
    <scope>NUCLEOTIDE SEQUENCE</scope>
</reference>
<accession>A0A0G4I3U9</accession>
<dbReference type="EMBL" id="CDMZ01005011">
    <property type="protein sequence ID" value="CEM51655.1"/>
    <property type="molecule type" value="Genomic_DNA"/>
</dbReference>
<evidence type="ECO:0000256" key="1">
    <source>
        <dbReference type="SAM" id="MobiDB-lite"/>
    </source>
</evidence>
<feature type="compositionally biased region" description="Low complexity" evidence="1">
    <location>
        <begin position="213"/>
        <end position="224"/>
    </location>
</feature>
<feature type="region of interest" description="Disordered" evidence="1">
    <location>
        <begin position="1"/>
        <end position="39"/>
    </location>
</feature>
<dbReference type="PhylomeDB" id="A0A0G4I3U9"/>
<feature type="region of interest" description="Disordered" evidence="1">
    <location>
        <begin position="182"/>
        <end position="304"/>
    </location>
</feature>
<feature type="compositionally biased region" description="Acidic residues" evidence="1">
    <location>
        <begin position="261"/>
        <end position="283"/>
    </location>
</feature>
<feature type="compositionally biased region" description="Polar residues" evidence="1">
    <location>
        <begin position="21"/>
        <end position="37"/>
    </location>
</feature>